<dbReference type="SUPFAM" id="SSF161098">
    <property type="entry name" value="MetI-like"/>
    <property type="match status" value="1"/>
</dbReference>
<name>A0AA43UCL8_9LACT</name>
<dbReference type="GO" id="GO:0043190">
    <property type="term" value="C:ATP-binding cassette (ABC) transporter complex"/>
    <property type="evidence" value="ECO:0007669"/>
    <property type="project" value="InterPro"/>
</dbReference>
<keyword evidence="2 8" id="KW-0813">Transport</keyword>
<dbReference type="AlphaFoldDB" id="A0AA43UCL8"/>
<keyword evidence="7 8" id="KW-0472">Membrane</keyword>
<evidence type="ECO:0000256" key="8">
    <source>
        <dbReference type="RuleBase" id="RU363032"/>
    </source>
</evidence>
<evidence type="ECO:0000256" key="5">
    <source>
        <dbReference type="ARBA" id="ARBA00022970"/>
    </source>
</evidence>
<dbReference type="Gene3D" id="1.10.3720.10">
    <property type="entry name" value="MetI-like"/>
    <property type="match status" value="1"/>
</dbReference>
<comment type="subcellular location">
    <subcellularLocation>
        <location evidence="1 8">Cell membrane</location>
        <topology evidence="1 8">Multi-pass membrane protein</topology>
    </subcellularLocation>
</comment>
<dbReference type="PANTHER" id="PTHR30614">
    <property type="entry name" value="MEMBRANE COMPONENT OF AMINO ACID ABC TRANSPORTER"/>
    <property type="match status" value="1"/>
</dbReference>
<evidence type="ECO:0000256" key="2">
    <source>
        <dbReference type="ARBA" id="ARBA00022448"/>
    </source>
</evidence>
<dbReference type="InterPro" id="IPR010065">
    <property type="entry name" value="AA_ABC_transptr_permease_3TM"/>
</dbReference>
<evidence type="ECO:0000256" key="4">
    <source>
        <dbReference type="ARBA" id="ARBA00022692"/>
    </source>
</evidence>
<dbReference type="GO" id="GO:0006865">
    <property type="term" value="P:amino acid transport"/>
    <property type="evidence" value="ECO:0007669"/>
    <property type="project" value="UniProtKB-KW"/>
</dbReference>
<comment type="caution">
    <text evidence="10">The sequence shown here is derived from an EMBL/GenBank/DDBJ whole genome shotgun (WGS) entry which is preliminary data.</text>
</comment>
<protein>
    <submittedName>
        <fullName evidence="10">Amino acid ABC transporter permease</fullName>
    </submittedName>
</protein>
<keyword evidence="4 8" id="KW-0812">Transmembrane</keyword>
<dbReference type="InterPro" id="IPR035906">
    <property type="entry name" value="MetI-like_sf"/>
</dbReference>
<dbReference type="CDD" id="cd06261">
    <property type="entry name" value="TM_PBP2"/>
    <property type="match status" value="1"/>
</dbReference>
<reference evidence="10" key="1">
    <citation type="submission" date="2023-07" db="EMBL/GenBank/DDBJ databases">
        <title>Between Cages and Wild: Unraveling the Impact of Captivity on Animal Microbiomes and Antimicrobial Resistance.</title>
        <authorList>
            <person name="Schmartz G.P."/>
            <person name="Rehner J."/>
            <person name="Schuff M.J."/>
            <person name="Becker S.L."/>
            <person name="Kravczyk M."/>
            <person name="Gurevich A."/>
            <person name="Francke R."/>
            <person name="Mueller R."/>
            <person name="Keller V."/>
            <person name="Keller A."/>
        </authorList>
    </citation>
    <scope>NUCLEOTIDE SEQUENCE</scope>
    <source>
        <strain evidence="10">S39M_St_73</strain>
    </source>
</reference>
<dbReference type="InterPro" id="IPR043429">
    <property type="entry name" value="ArtM/GltK/GlnP/TcyL/YhdX-like"/>
</dbReference>
<proteinExistence type="inferred from homology"/>
<organism evidence="10 11">
    <name type="scientific">Atopococcus tabaci</name>
    <dbReference type="NCBI Taxonomy" id="269774"/>
    <lineage>
        <taxon>Bacteria</taxon>
        <taxon>Bacillati</taxon>
        <taxon>Bacillota</taxon>
        <taxon>Bacilli</taxon>
        <taxon>Lactobacillales</taxon>
        <taxon>Carnobacteriaceae</taxon>
        <taxon>Atopococcus</taxon>
    </lineage>
</organism>
<keyword evidence="3" id="KW-1003">Cell membrane</keyword>
<accession>A0AA43UCL8</accession>
<dbReference type="PANTHER" id="PTHR30614:SF41">
    <property type="entry name" value="INNER MEMBRANE AMINO-ACID ABC TRANSPORTER PERMEASE PROTEIN YHDY"/>
    <property type="match status" value="1"/>
</dbReference>
<dbReference type="FunFam" id="1.10.3720.10:FF:000033">
    <property type="entry name" value="Polar amino acid ABC transporter permease"/>
    <property type="match status" value="1"/>
</dbReference>
<evidence type="ECO:0000313" key="10">
    <source>
        <dbReference type="EMBL" id="MDO5457510.1"/>
    </source>
</evidence>
<keyword evidence="6 8" id="KW-1133">Transmembrane helix</keyword>
<dbReference type="Proteomes" id="UP001171751">
    <property type="component" value="Unassembled WGS sequence"/>
</dbReference>
<gene>
    <name evidence="10" type="ORF">Q4F26_04115</name>
</gene>
<comment type="similarity">
    <text evidence="8">Belongs to the binding-protein-dependent transport system permease family.</text>
</comment>
<feature type="domain" description="ABC transmembrane type-1" evidence="9">
    <location>
        <begin position="19"/>
        <end position="208"/>
    </location>
</feature>
<feature type="transmembrane region" description="Helical" evidence="8">
    <location>
        <begin position="20"/>
        <end position="42"/>
    </location>
</feature>
<evidence type="ECO:0000313" key="11">
    <source>
        <dbReference type="Proteomes" id="UP001171751"/>
    </source>
</evidence>
<dbReference type="InterPro" id="IPR000515">
    <property type="entry name" value="MetI-like"/>
</dbReference>
<evidence type="ECO:0000256" key="6">
    <source>
        <dbReference type="ARBA" id="ARBA00022989"/>
    </source>
</evidence>
<dbReference type="GO" id="GO:0022857">
    <property type="term" value="F:transmembrane transporter activity"/>
    <property type="evidence" value="ECO:0007669"/>
    <property type="project" value="InterPro"/>
</dbReference>
<dbReference type="PROSITE" id="PS50928">
    <property type="entry name" value="ABC_TM1"/>
    <property type="match status" value="1"/>
</dbReference>
<feature type="transmembrane region" description="Helical" evidence="8">
    <location>
        <begin position="186"/>
        <end position="207"/>
    </location>
</feature>
<evidence type="ECO:0000256" key="1">
    <source>
        <dbReference type="ARBA" id="ARBA00004651"/>
    </source>
</evidence>
<keyword evidence="11" id="KW-1185">Reference proteome</keyword>
<evidence type="ECO:0000256" key="3">
    <source>
        <dbReference type="ARBA" id="ARBA00022475"/>
    </source>
</evidence>
<evidence type="ECO:0000259" key="9">
    <source>
        <dbReference type="PROSITE" id="PS50928"/>
    </source>
</evidence>
<sequence length="219" mass="24407">MDFAGAFQWVNIRFLLDGLLLTLQVAVISVILSIIFGVLLGVLRYWKIPILSKVVGWIIDIIRNLPLLLIIFFTYFALPQMGIHLNIFWAAVAALSVFESAMISEIIRGGLESIPPGQAEAGLATGMTKMQIMRYILMPQVFRDTLPSLVSQLIALIKDTSLATIITLPELTHHAKIIYSLNTDYVVPMFVALAALYFIVCYTLSLFSKQLAKRMATNT</sequence>
<feature type="transmembrane region" description="Helical" evidence="8">
    <location>
        <begin position="54"/>
        <end position="77"/>
    </location>
</feature>
<evidence type="ECO:0000256" key="7">
    <source>
        <dbReference type="ARBA" id="ARBA00023136"/>
    </source>
</evidence>
<dbReference type="Pfam" id="PF00528">
    <property type="entry name" value="BPD_transp_1"/>
    <property type="match status" value="1"/>
</dbReference>
<dbReference type="EMBL" id="JAUNQW010000013">
    <property type="protein sequence ID" value="MDO5457510.1"/>
    <property type="molecule type" value="Genomic_DNA"/>
</dbReference>
<keyword evidence="5" id="KW-0029">Amino-acid transport</keyword>
<dbReference type="NCBIfam" id="TIGR01726">
    <property type="entry name" value="HEQRo_perm_3TM"/>
    <property type="match status" value="1"/>
</dbReference>